<comment type="similarity">
    <text evidence="2 16">Belongs to the class-I pyridine nucleotide-disulfide oxidoreductase family.</text>
</comment>
<dbReference type="InterPro" id="IPR050151">
    <property type="entry name" value="Class-I_Pyr_Nuc-Dis_Oxidored"/>
</dbReference>
<dbReference type="FunFam" id="3.30.390.30:FF:000001">
    <property type="entry name" value="Dihydrolipoyl dehydrogenase"/>
    <property type="match status" value="1"/>
</dbReference>
<dbReference type="GO" id="GO:0050660">
    <property type="term" value="F:flavin adenine dinucleotide binding"/>
    <property type="evidence" value="ECO:0007669"/>
    <property type="project" value="InterPro"/>
</dbReference>
<protein>
    <recommendedName>
        <fullName evidence="4 16">Dihydrolipoyl dehydrogenase</fullName>
        <ecNumber evidence="3 16">1.8.1.4</ecNumber>
    </recommendedName>
</protein>
<dbReference type="InterPro" id="IPR001100">
    <property type="entry name" value="Pyr_nuc-diS_OxRdtase"/>
</dbReference>
<keyword evidence="14" id="KW-0547">Nucleotide-binding</keyword>
<dbReference type="InterPro" id="IPR012999">
    <property type="entry name" value="Pyr_OxRdtase_I_AS"/>
</dbReference>
<keyword evidence="7 14" id="KW-0274">FAD</keyword>
<dbReference type="GO" id="GO:0005737">
    <property type="term" value="C:cytoplasm"/>
    <property type="evidence" value="ECO:0007669"/>
    <property type="project" value="UniProtKB-SubCell"/>
</dbReference>
<evidence type="ECO:0000256" key="16">
    <source>
        <dbReference type="RuleBase" id="RU003692"/>
    </source>
</evidence>
<evidence type="ECO:0000313" key="20">
    <source>
        <dbReference type="Proteomes" id="UP000075737"/>
    </source>
</evidence>
<dbReference type="NCBIfam" id="TIGR01350">
    <property type="entry name" value="lipoamide_DH"/>
    <property type="match status" value="1"/>
</dbReference>
<evidence type="ECO:0000256" key="5">
    <source>
        <dbReference type="ARBA" id="ARBA00022490"/>
    </source>
</evidence>
<proteinExistence type="inferred from homology"/>
<feature type="binding site" evidence="14">
    <location>
        <position position="305"/>
    </location>
    <ligand>
        <name>NAD(+)</name>
        <dbReference type="ChEBI" id="CHEBI:57540"/>
    </ligand>
</feature>
<gene>
    <name evidence="19" type="primary">pdhD</name>
    <name evidence="19" type="ORF">ATZ99_16960</name>
</gene>
<dbReference type="GO" id="GO:0006103">
    <property type="term" value="P:2-oxoglutarate metabolic process"/>
    <property type="evidence" value="ECO:0007669"/>
    <property type="project" value="TreeGrafter"/>
</dbReference>
<evidence type="ECO:0000256" key="6">
    <source>
        <dbReference type="ARBA" id="ARBA00022630"/>
    </source>
</evidence>
<dbReference type="EC" id="1.8.1.4" evidence="3 16"/>
<dbReference type="Proteomes" id="UP000075737">
    <property type="component" value="Unassembled WGS sequence"/>
</dbReference>
<keyword evidence="5" id="KW-0963">Cytoplasm</keyword>
<evidence type="ECO:0000256" key="9">
    <source>
        <dbReference type="ARBA" id="ARBA00023027"/>
    </source>
</evidence>
<dbReference type="PATRIC" id="fig|520767.4.peg.1809"/>
<feature type="disulfide bond" description="Redox-active" evidence="15">
    <location>
        <begin position="40"/>
        <end position="45"/>
    </location>
</feature>
<name>A0A161QA91_9FIRM</name>
<dbReference type="PRINTS" id="PR00368">
    <property type="entry name" value="FADPNR"/>
</dbReference>
<comment type="miscellaneous">
    <text evidence="16">The active site is a redox-active disulfide bond.</text>
</comment>
<evidence type="ECO:0000259" key="18">
    <source>
        <dbReference type="Pfam" id="PF07992"/>
    </source>
</evidence>
<comment type="catalytic activity">
    <reaction evidence="12 16">
        <text>N(6)-[(R)-dihydrolipoyl]-L-lysyl-[protein] + NAD(+) = N(6)-[(R)-lipoyl]-L-lysyl-[protein] + NADH + H(+)</text>
        <dbReference type="Rhea" id="RHEA:15045"/>
        <dbReference type="Rhea" id="RHEA-COMP:10474"/>
        <dbReference type="Rhea" id="RHEA-COMP:10475"/>
        <dbReference type="ChEBI" id="CHEBI:15378"/>
        <dbReference type="ChEBI" id="CHEBI:57540"/>
        <dbReference type="ChEBI" id="CHEBI:57945"/>
        <dbReference type="ChEBI" id="CHEBI:83099"/>
        <dbReference type="ChEBI" id="CHEBI:83100"/>
        <dbReference type="EC" id="1.8.1.4"/>
    </reaction>
</comment>
<keyword evidence="9 14" id="KW-0520">NAD</keyword>
<evidence type="ECO:0000256" key="8">
    <source>
        <dbReference type="ARBA" id="ARBA00023002"/>
    </source>
</evidence>
<dbReference type="InterPro" id="IPR023753">
    <property type="entry name" value="FAD/NAD-binding_dom"/>
</dbReference>
<evidence type="ECO:0000256" key="10">
    <source>
        <dbReference type="ARBA" id="ARBA00023157"/>
    </source>
</evidence>
<dbReference type="InterPro" id="IPR006258">
    <property type="entry name" value="Lipoamide_DH"/>
</dbReference>
<dbReference type="AlphaFoldDB" id="A0A161QA91"/>
<feature type="binding site" evidence="14">
    <location>
        <position position="267"/>
    </location>
    <ligand>
        <name>NAD(+)</name>
        <dbReference type="ChEBI" id="CHEBI:57540"/>
    </ligand>
</feature>
<dbReference type="Pfam" id="PF02852">
    <property type="entry name" value="Pyr_redox_dim"/>
    <property type="match status" value="1"/>
</dbReference>
<dbReference type="InterPro" id="IPR004099">
    <property type="entry name" value="Pyr_nucl-diS_OxRdtase_dimer"/>
</dbReference>
<comment type="subcellular location">
    <subcellularLocation>
        <location evidence="1">Cytoplasm</location>
    </subcellularLocation>
</comment>
<accession>A0A161QA91</accession>
<evidence type="ECO:0000259" key="17">
    <source>
        <dbReference type="Pfam" id="PF02852"/>
    </source>
</evidence>
<feature type="binding site" evidence="14">
    <location>
        <position position="200"/>
    </location>
    <ligand>
        <name>NAD(+)</name>
        <dbReference type="ChEBI" id="CHEBI:57540"/>
    </ligand>
</feature>
<keyword evidence="8 16" id="KW-0560">Oxidoreductase</keyword>
<dbReference type="SUPFAM" id="SSF55424">
    <property type="entry name" value="FAD/NAD-linked reductases, dimerisation (C-terminal) domain"/>
    <property type="match status" value="1"/>
</dbReference>
<dbReference type="EMBL" id="LOHZ01000036">
    <property type="protein sequence ID" value="KYO65247.1"/>
    <property type="molecule type" value="Genomic_DNA"/>
</dbReference>
<feature type="binding site" evidence="14">
    <location>
        <position position="49"/>
    </location>
    <ligand>
        <name>FAD</name>
        <dbReference type="ChEBI" id="CHEBI:57692"/>
    </ligand>
</feature>
<evidence type="ECO:0000256" key="7">
    <source>
        <dbReference type="ARBA" id="ARBA00022827"/>
    </source>
</evidence>
<feature type="binding site" evidence="14">
    <location>
        <begin position="177"/>
        <end position="184"/>
    </location>
    <ligand>
        <name>NAD(+)</name>
        <dbReference type="ChEBI" id="CHEBI:57540"/>
    </ligand>
</feature>
<feature type="domain" description="FAD/NAD(P)-binding" evidence="18">
    <location>
        <begin position="3"/>
        <end position="320"/>
    </location>
</feature>
<dbReference type="SUPFAM" id="SSF51905">
    <property type="entry name" value="FAD/NAD(P)-binding domain"/>
    <property type="match status" value="1"/>
</dbReference>
<evidence type="ECO:0000256" key="12">
    <source>
        <dbReference type="ARBA" id="ARBA00049187"/>
    </source>
</evidence>
<sequence length="460" mass="50505">MHYDVAIIGGGPGGYVAAIYLGKKNKKVALIEKGELGGTCLNKGCIPTKVLSHSAEFYSSIRKAKSFGIEVESTSINWEMLMKYKEKVIKTLQKGVENLLRANGVNVYSGEAVLESEKEVKILFNDREQIITADNIILACGSKPLKPPIPGIDLQGVLTSEEILNLRELPSSLAIIGGGVIGLEMAFIFNSFGVKTTVIEMQDRLIPNFDREISEEIKKHLQRAGINIYVNSKVLKIEENSSGLKVVVESEKEIREYAVEKILVSVGRKPDFSSVVKLNIEKNEKGILVNERMQTNIKNVYAIGDIVGKYQLAHVASHEGIVAAKNILGENEKMDYKAIPFCVYSHPEIASVGMSEDEAKRIYGEIKVGKFPFIANGRALTLGQNSGFVKIISEPKYNEILGVHMIGPNVTELISEAVLAIKLECTAEELVNTVHAHPTLSEVTMESAFDLLGIPIHKIN</sequence>
<dbReference type="PANTHER" id="PTHR22912:SF217">
    <property type="entry name" value="DIHYDROLIPOYL DEHYDROGENASE"/>
    <property type="match status" value="1"/>
</dbReference>
<dbReference type="InterPro" id="IPR036188">
    <property type="entry name" value="FAD/NAD-bd_sf"/>
</dbReference>
<evidence type="ECO:0000256" key="1">
    <source>
        <dbReference type="ARBA" id="ARBA00004496"/>
    </source>
</evidence>
<dbReference type="Gene3D" id="3.50.50.60">
    <property type="entry name" value="FAD/NAD(P)-binding domain"/>
    <property type="match status" value="2"/>
</dbReference>
<organism evidence="19 20">
    <name type="scientific">Thermovenabulum gondwanense</name>
    <dbReference type="NCBI Taxonomy" id="520767"/>
    <lineage>
        <taxon>Bacteria</taxon>
        <taxon>Bacillati</taxon>
        <taxon>Bacillota</taxon>
        <taxon>Clostridia</taxon>
        <taxon>Thermosediminibacterales</taxon>
        <taxon>Thermosediminibacteraceae</taxon>
        <taxon>Thermovenabulum</taxon>
    </lineage>
</organism>
<dbReference type="Gene3D" id="3.30.390.30">
    <property type="match status" value="1"/>
</dbReference>
<dbReference type="PANTHER" id="PTHR22912">
    <property type="entry name" value="DISULFIDE OXIDOREDUCTASE"/>
    <property type="match status" value="1"/>
</dbReference>
<dbReference type="OrthoDB" id="9807946at2"/>
<dbReference type="PROSITE" id="PS00076">
    <property type="entry name" value="PYRIDINE_REDOX_1"/>
    <property type="match status" value="1"/>
</dbReference>
<dbReference type="RefSeq" id="WP_068748811.1">
    <property type="nucleotide sequence ID" value="NZ_LOHZ01000036.1"/>
</dbReference>
<keyword evidence="20" id="KW-1185">Reference proteome</keyword>
<comment type="cofactor">
    <cofactor evidence="14 16">
        <name>FAD</name>
        <dbReference type="ChEBI" id="CHEBI:57692"/>
    </cofactor>
    <text evidence="14 16">Binds 1 FAD per subunit.</text>
</comment>
<evidence type="ECO:0000256" key="4">
    <source>
        <dbReference type="ARBA" id="ARBA00016961"/>
    </source>
</evidence>
<evidence type="ECO:0000256" key="2">
    <source>
        <dbReference type="ARBA" id="ARBA00007532"/>
    </source>
</evidence>
<keyword evidence="11 16" id="KW-0676">Redox-active center</keyword>
<feature type="active site" description="Proton acceptor" evidence="13">
    <location>
        <position position="437"/>
    </location>
</feature>
<evidence type="ECO:0000256" key="13">
    <source>
        <dbReference type="PIRSR" id="PIRSR000350-2"/>
    </source>
</evidence>
<dbReference type="GO" id="GO:0004148">
    <property type="term" value="F:dihydrolipoyl dehydrogenase (NADH) activity"/>
    <property type="evidence" value="ECO:0007669"/>
    <property type="project" value="UniProtKB-EC"/>
</dbReference>
<keyword evidence="10" id="KW-1015">Disulfide bond</keyword>
<feature type="domain" description="Pyridine nucleotide-disulphide oxidoreductase dimerisation" evidence="17">
    <location>
        <begin position="339"/>
        <end position="447"/>
    </location>
</feature>
<keyword evidence="6 16" id="KW-0285">Flavoprotein</keyword>
<evidence type="ECO:0000256" key="15">
    <source>
        <dbReference type="PIRSR" id="PIRSR000350-4"/>
    </source>
</evidence>
<evidence type="ECO:0000256" key="14">
    <source>
        <dbReference type="PIRSR" id="PIRSR000350-3"/>
    </source>
</evidence>
<dbReference type="Pfam" id="PF07992">
    <property type="entry name" value="Pyr_redox_2"/>
    <property type="match status" value="1"/>
</dbReference>
<dbReference type="PRINTS" id="PR00411">
    <property type="entry name" value="PNDRDTASEI"/>
</dbReference>
<comment type="caution">
    <text evidence="19">The sequence shown here is derived from an EMBL/GenBank/DDBJ whole genome shotgun (WGS) entry which is preliminary data.</text>
</comment>
<evidence type="ECO:0000313" key="19">
    <source>
        <dbReference type="EMBL" id="KYO65247.1"/>
    </source>
</evidence>
<dbReference type="InterPro" id="IPR016156">
    <property type="entry name" value="FAD/NAD-linked_Rdtase_dimer_sf"/>
</dbReference>
<dbReference type="PIRSF" id="PIRSF000350">
    <property type="entry name" value="Mercury_reductase_MerA"/>
    <property type="match status" value="1"/>
</dbReference>
<dbReference type="STRING" id="520767.ATZ99_16960"/>
<evidence type="ECO:0000256" key="11">
    <source>
        <dbReference type="ARBA" id="ARBA00023284"/>
    </source>
</evidence>
<reference evidence="19 20" key="1">
    <citation type="submission" date="2015-12" db="EMBL/GenBank/DDBJ databases">
        <title>Draft genome of Thermovenabulum gondwanense isolated from a red thermophilic microbial mat colonisisng an outflow channel of a bore well.</title>
        <authorList>
            <person name="Patel B.K."/>
        </authorList>
    </citation>
    <scope>NUCLEOTIDE SEQUENCE [LARGE SCALE GENOMIC DNA]</scope>
    <source>
        <strain evidence="19 20">R270</strain>
    </source>
</reference>
<evidence type="ECO:0000256" key="3">
    <source>
        <dbReference type="ARBA" id="ARBA00012608"/>
    </source>
</evidence>